<accession>A0A9W9C0X3</accession>
<keyword evidence="2" id="KW-1185">Reference proteome</keyword>
<dbReference type="PANTHER" id="PTHR31263">
    <property type="entry name" value="CELLULASE FAMILY PROTEIN (AFU_ORTHOLOGUE AFUA_5G14560)"/>
    <property type="match status" value="1"/>
</dbReference>
<dbReference type="InterPro" id="IPR017853">
    <property type="entry name" value="GH"/>
</dbReference>
<reference evidence="1" key="1">
    <citation type="submission" date="2022-10" db="EMBL/GenBank/DDBJ databases">
        <title>Tapping the CABI collections for fungal endophytes: first genome assemblies for Collariella, Neodidymelliopsis, Ascochyta clinopodiicola, Didymella pomorum, Didymosphaeria variabile, Neocosmospora piperis and Neocucurbitaria cava.</title>
        <authorList>
            <person name="Hill R."/>
        </authorList>
    </citation>
    <scope>NUCLEOTIDE SEQUENCE</scope>
    <source>
        <strain evidence="1">IMI 360193</strain>
    </source>
</reference>
<protein>
    <submittedName>
        <fullName evidence="1">Uncharacterized protein</fullName>
    </submittedName>
</protein>
<organism evidence="1 2">
    <name type="scientific">Didymella glomerata</name>
    <dbReference type="NCBI Taxonomy" id="749621"/>
    <lineage>
        <taxon>Eukaryota</taxon>
        <taxon>Fungi</taxon>
        <taxon>Dikarya</taxon>
        <taxon>Ascomycota</taxon>
        <taxon>Pezizomycotina</taxon>
        <taxon>Dothideomycetes</taxon>
        <taxon>Pleosporomycetidae</taxon>
        <taxon>Pleosporales</taxon>
        <taxon>Pleosporineae</taxon>
        <taxon>Didymellaceae</taxon>
        <taxon>Didymella</taxon>
    </lineage>
</organism>
<evidence type="ECO:0000313" key="2">
    <source>
        <dbReference type="Proteomes" id="UP001140562"/>
    </source>
</evidence>
<evidence type="ECO:0000313" key="1">
    <source>
        <dbReference type="EMBL" id="KAJ4339332.1"/>
    </source>
</evidence>
<dbReference type="SUPFAM" id="SSF51445">
    <property type="entry name" value="(Trans)glycosidases"/>
    <property type="match status" value="1"/>
</dbReference>
<dbReference type="Gene3D" id="3.20.20.80">
    <property type="entry name" value="Glycosidases"/>
    <property type="match status" value="1"/>
</dbReference>
<dbReference type="OrthoDB" id="442731at2759"/>
<gene>
    <name evidence="1" type="ORF">N0V87_003269</name>
</gene>
<sequence length="208" mass="24282">MANSPNQTLEKSFINALDQTNGTKVLDQILEKNPEFTKTTTRLEIWDAVAKEFSNQGVFIHLDNHMSKAFYKVTATKTAVFRPDDFVFKDKVVLEIHKYDFGAIKDDCGTFKSKWYKKGFQSVKPEDTATKYLFPMVISEWGFFNNYHVSWMHWERSGFIYLQTCPGRKLQETIQDSESWDLLNYDWSAVRSPITLEKSLYKMIGALR</sequence>
<dbReference type="EMBL" id="JAPEUV010000023">
    <property type="protein sequence ID" value="KAJ4339332.1"/>
    <property type="molecule type" value="Genomic_DNA"/>
</dbReference>
<dbReference type="PANTHER" id="PTHR31263:SF0">
    <property type="entry name" value="CELLULASE FAMILY PROTEIN (AFU_ORTHOLOGUE AFUA_5G14560)"/>
    <property type="match status" value="1"/>
</dbReference>
<proteinExistence type="predicted"/>
<comment type="caution">
    <text evidence="1">The sequence shown here is derived from an EMBL/GenBank/DDBJ whole genome shotgun (WGS) entry which is preliminary data.</text>
</comment>
<name>A0A9W9C0X3_9PLEO</name>
<dbReference type="AlphaFoldDB" id="A0A9W9C0X3"/>
<dbReference type="Proteomes" id="UP001140562">
    <property type="component" value="Unassembled WGS sequence"/>
</dbReference>